<dbReference type="Proteomes" id="UP000053259">
    <property type="component" value="Unassembled WGS sequence"/>
</dbReference>
<dbReference type="PANTHER" id="PTHR10622:SF10">
    <property type="entry name" value="HET DOMAIN-CONTAINING PROTEIN"/>
    <property type="match status" value="1"/>
</dbReference>
<dbReference type="RefSeq" id="XP_016216599.1">
    <property type="nucleotide sequence ID" value="XM_016355463.1"/>
</dbReference>
<sequence length="429" mass="49372">MYLIRTDGSYRLDRIDPREWWSDSLKKYGILSHTWARDNAEEVSFQDMSNLAAAKQKSGFEKLEETCKKAARDGISHIWIDTCCIDKSGPHDQIQSEINSMFQYYSQAEVCYVYLADVPGSCPQLRDGDRLKETFPKTKLTWKQHIERSRWFTRGWTLQELIAPKKVEFYNRRWRWIGSLRGALMETVSTATRIPHGVLKKDPSSSLEEYTIAERMGWAATRRTTKEEDMAYCLLGIFNITMATIPGEGLRAFERLQLEILRRSADHSIFAWNWRSGFKRKHGGNESLLAPQPVYFLASEPIVPIRETRAKTVRGEHPFEMTNRGLEIRLPVLRDATKPAGSKSRLALLNCAYLNKKGKKERIALLVKEIDDGKARDKAPEYEVYFEPYGKKSAQGETEYTRLIRMAPGSAEPNVKQADRTIILLSGYL</sequence>
<name>A0A0D2AJG5_9PEZI</name>
<evidence type="ECO:0000259" key="1">
    <source>
        <dbReference type="Pfam" id="PF06985"/>
    </source>
</evidence>
<dbReference type="GeneID" id="27310397"/>
<gene>
    <name evidence="3" type="ORF">PV09_02424</name>
</gene>
<dbReference type="VEuPathDB" id="FungiDB:PV09_02424"/>
<evidence type="ECO:0000259" key="2">
    <source>
        <dbReference type="Pfam" id="PF26640"/>
    </source>
</evidence>
<dbReference type="HOGENOM" id="CLU_000288_138_0_1"/>
<protein>
    <submittedName>
        <fullName evidence="3">Uncharacterized protein</fullName>
    </submittedName>
</protein>
<organism evidence="3 4">
    <name type="scientific">Verruconis gallopava</name>
    <dbReference type="NCBI Taxonomy" id="253628"/>
    <lineage>
        <taxon>Eukaryota</taxon>
        <taxon>Fungi</taxon>
        <taxon>Dikarya</taxon>
        <taxon>Ascomycota</taxon>
        <taxon>Pezizomycotina</taxon>
        <taxon>Dothideomycetes</taxon>
        <taxon>Pleosporomycetidae</taxon>
        <taxon>Venturiales</taxon>
        <taxon>Sympoventuriaceae</taxon>
        <taxon>Verruconis</taxon>
    </lineage>
</organism>
<dbReference type="OrthoDB" id="674604at2759"/>
<dbReference type="InterPro" id="IPR010730">
    <property type="entry name" value="HET"/>
</dbReference>
<dbReference type="Pfam" id="PF06985">
    <property type="entry name" value="HET"/>
    <property type="match status" value="1"/>
</dbReference>
<dbReference type="InParanoid" id="A0A0D2AJG5"/>
<accession>A0A0D2AJG5</accession>
<dbReference type="AlphaFoldDB" id="A0A0D2AJG5"/>
<proteinExistence type="predicted"/>
<dbReference type="PANTHER" id="PTHR10622">
    <property type="entry name" value="HET DOMAIN-CONTAINING PROTEIN"/>
    <property type="match status" value="1"/>
</dbReference>
<dbReference type="STRING" id="253628.A0A0D2AJG5"/>
<evidence type="ECO:0000313" key="4">
    <source>
        <dbReference type="Proteomes" id="UP000053259"/>
    </source>
</evidence>
<keyword evidence="4" id="KW-1185">Reference proteome</keyword>
<feature type="domain" description="DUF8212" evidence="2">
    <location>
        <begin position="251"/>
        <end position="274"/>
    </location>
</feature>
<evidence type="ECO:0000313" key="3">
    <source>
        <dbReference type="EMBL" id="KIW06730.1"/>
    </source>
</evidence>
<dbReference type="InterPro" id="IPR058525">
    <property type="entry name" value="DUF8212"/>
</dbReference>
<dbReference type="Pfam" id="PF26640">
    <property type="entry name" value="DUF8212"/>
    <property type="match status" value="1"/>
</dbReference>
<dbReference type="EMBL" id="KN847534">
    <property type="protein sequence ID" value="KIW06730.1"/>
    <property type="molecule type" value="Genomic_DNA"/>
</dbReference>
<reference evidence="3 4" key="1">
    <citation type="submission" date="2015-01" db="EMBL/GenBank/DDBJ databases">
        <title>The Genome Sequence of Ochroconis gallopava CBS43764.</title>
        <authorList>
            <consortium name="The Broad Institute Genomics Platform"/>
            <person name="Cuomo C."/>
            <person name="de Hoog S."/>
            <person name="Gorbushina A."/>
            <person name="Stielow B."/>
            <person name="Teixiera M."/>
            <person name="Abouelleil A."/>
            <person name="Chapman S.B."/>
            <person name="Priest M."/>
            <person name="Young S.K."/>
            <person name="Wortman J."/>
            <person name="Nusbaum C."/>
            <person name="Birren B."/>
        </authorList>
    </citation>
    <scope>NUCLEOTIDE SEQUENCE [LARGE SCALE GENOMIC DNA]</scope>
    <source>
        <strain evidence="3 4">CBS 43764</strain>
    </source>
</reference>
<feature type="domain" description="Heterokaryon incompatibility" evidence="1">
    <location>
        <begin position="28"/>
        <end position="160"/>
    </location>
</feature>